<dbReference type="SUPFAM" id="SSF81832">
    <property type="entry name" value="SopE-like GEF domain"/>
    <property type="match status" value="1"/>
</dbReference>
<dbReference type="GO" id="GO:0030036">
    <property type="term" value="P:actin cytoskeleton organization"/>
    <property type="evidence" value="ECO:0007669"/>
    <property type="project" value="InterPro"/>
</dbReference>
<evidence type="ECO:0000313" key="3">
    <source>
        <dbReference type="EMBL" id="QXI29407.1"/>
    </source>
</evidence>
<dbReference type="GO" id="GO:0005085">
    <property type="term" value="F:guanyl-nucleotide exchange factor activity"/>
    <property type="evidence" value="ECO:0007669"/>
    <property type="project" value="InterPro"/>
</dbReference>
<proteinExistence type="predicted"/>
<dbReference type="EMBL" id="CP077093">
    <property type="protein sequence ID" value="QXI29407.1"/>
    <property type="molecule type" value="Genomic_DNA"/>
</dbReference>
<dbReference type="InterPro" id="IPR016019">
    <property type="entry name" value="SopE_GEF_dom"/>
</dbReference>
<evidence type="ECO:0000259" key="2">
    <source>
        <dbReference type="Pfam" id="PF07487"/>
    </source>
</evidence>
<protein>
    <recommendedName>
        <fullName evidence="2">Guanine nucleotide exchange factor SopE GEF domain-containing protein</fullName>
    </recommendedName>
</protein>
<reference evidence="3 4" key="2">
    <citation type="journal article" date="2021" name="Microorganisms">
        <title>The Ever-Expanding Pseudomonas Genus: Description of 43 New Species and Partition of the Pseudomonas putida Group.</title>
        <authorList>
            <person name="Girard L."/>
            <person name="Lood C."/>
            <person name="Hofte M."/>
            <person name="Vandamme P."/>
            <person name="Rokni-Zadeh H."/>
            <person name="van Noort V."/>
            <person name="Lavigne R."/>
            <person name="De Mot R."/>
        </authorList>
    </citation>
    <scope>NUCLEOTIDE SEQUENCE [LARGE SCALE GENOMIC DNA]</scope>
    <source>
        <strain evidence="3 4">RW8P3</strain>
    </source>
</reference>
<dbReference type="Gene3D" id="1.10.4120.10">
    <property type="entry name" value="SopE-like, GEF domain"/>
    <property type="match status" value="1"/>
</dbReference>
<reference evidence="3 4" key="1">
    <citation type="journal article" date="2020" name="Microorganisms">
        <title>Reliable Identification of Environmental Pseudomonas Isolates Using the rpoD Gene.</title>
        <authorList>
            <consortium name="The Broad Institute Genome Sequencing Platform"/>
            <person name="Girard L."/>
            <person name="Lood C."/>
            <person name="Rokni-Zadeh H."/>
            <person name="van Noort V."/>
            <person name="Lavigne R."/>
            <person name="De Mot R."/>
        </authorList>
    </citation>
    <scope>NUCLEOTIDE SEQUENCE [LARGE SCALE GENOMIC DNA]</scope>
    <source>
        <strain evidence="3 4">RW8P3</strain>
    </source>
</reference>
<dbReference type="Proteomes" id="UP000634530">
    <property type="component" value="Chromosome"/>
</dbReference>
<accession>A0A9E6PM16</accession>
<keyword evidence="4" id="KW-1185">Reference proteome</keyword>
<organism evidence="3 4">
    <name type="scientific">Pseudomonas vanderleydeniana</name>
    <dbReference type="NCBI Taxonomy" id="2745495"/>
    <lineage>
        <taxon>Bacteria</taxon>
        <taxon>Pseudomonadati</taxon>
        <taxon>Pseudomonadota</taxon>
        <taxon>Gammaproteobacteria</taxon>
        <taxon>Pseudomonadales</taxon>
        <taxon>Pseudomonadaceae</taxon>
        <taxon>Pseudomonas</taxon>
    </lineage>
</organism>
<dbReference type="AlphaFoldDB" id="A0A9E6PM16"/>
<evidence type="ECO:0000313" key="4">
    <source>
        <dbReference type="Proteomes" id="UP000634530"/>
    </source>
</evidence>
<sequence>MSNTGKLARRGANRLENEVRSVFNRPGLMKAAPSGFPAPSRNDSPAKTGERPWLQRPATLRQSPASEKPSPHLNAIVARAIANLKDKINPKDPDNRKELVGACFTLIHDNCEKFIDKKQMPADQALRFKYELGRLAWATGMPGEPNRQGVFVPKGAGSGANPLLNPLKDLLHREHPDILSDKRSRETTFDLAEKKITAFVEAYMTGEECQQLRGLQRGRAALEEQWQSNPPAAYATVRPHQLRHTRTFLQ</sequence>
<dbReference type="InterPro" id="IPR035949">
    <property type="entry name" value="SopE-like_GEF_dom_sf"/>
</dbReference>
<dbReference type="RefSeq" id="WP_186686286.1">
    <property type="nucleotide sequence ID" value="NZ_CP077093.1"/>
</dbReference>
<dbReference type="Pfam" id="PF07487">
    <property type="entry name" value="SopE_GEF"/>
    <property type="match status" value="1"/>
</dbReference>
<feature type="region of interest" description="Disordered" evidence="1">
    <location>
        <begin position="1"/>
        <end position="72"/>
    </location>
</feature>
<dbReference type="KEGG" id="pvw:HU752_005450"/>
<gene>
    <name evidence="3" type="ORF">HU752_005450</name>
</gene>
<evidence type="ECO:0000256" key="1">
    <source>
        <dbReference type="SAM" id="MobiDB-lite"/>
    </source>
</evidence>
<feature type="domain" description="Guanine nucleotide exchange factor SopE GEF" evidence="2">
    <location>
        <begin position="103"/>
        <end position="227"/>
    </location>
</feature>
<name>A0A9E6PM16_9PSED</name>